<reference evidence="8" key="1">
    <citation type="submission" date="2018-05" db="EMBL/GenBank/DDBJ databases">
        <authorList>
            <person name="Lanie J.A."/>
            <person name="Ng W.-L."/>
            <person name="Kazmierczak K.M."/>
            <person name="Andrzejewski T.M."/>
            <person name="Davidsen T.M."/>
            <person name="Wayne K.J."/>
            <person name="Tettelin H."/>
            <person name="Glass J.I."/>
            <person name="Rusch D."/>
            <person name="Podicherti R."/>
            <person name="Tsui H.-C.T."/>
            <person name="Winkler M.E."/>
        </authorList>
    </citation>
    <scope>NUCLEOTIDE SEQUENCE</scope>
</reference>
<evidence type="ECO:0000256" key="2">
    <source>
        <dbReference type="ARBA" id="ARBA00022714"/>
    </source>
</evidence>
<dbReference type="InterPro" id="IPR036922">
    <property type="entry name" value="Rieske_2Fe-2S_sf"/>
</dbReference>
<evidence type="ECO:0000256" key="4">
    <source>
        <dbReference type="ARBA" id="ARBA00023002"/>
    </source>
</evidence>
<dbReference type="GO" id="GO:0016491">
    <property type="term" value="F:oxidoreductase activity"/>
    <property type="evidence" value="ECO:0007669"/>
    <property type="project" value="UniProtKB-KW"/>
</dbReference>
<dbReference type="Gene3D" id="2.102.10.10">
    <property type="entry name" value="Rieske [2Fe-2S] iron-sulphur domain"/>
    <property type="match status" value="1"/>
</dbReference>
<name>A0A382JX84_9ZZZZ</name>
<dbReference type="PROSITE" id="PS51296">
    <property type="entry name" value="RIESKE"/>
    <property type="match status" value="1"/>
</dbReference>
<dbReference type="SUPFAM" id="SSF55961">
    <property type="entry name" value="Bet v1-like"/>
    <property type="match status" value="1"/>
</dbReference>
<dbReference type="PANTHER" id="PTHR43756:SF5">
    <property type="entry name" value="CHOLINE MONOOXYGENASE, CHLOROPLASTIC"/>
    <property type="match status" value="1"/>
</dbReference>
<dbReference type="AlphaFoldDB" id="A0A382JX84"/>
<dbReference type="GO" id="GO:0005506">
    <property type="term" value="F:iron ion binding"/>
    <property type="evidence" value="ECO:0007669"/>
    <property type="project" value="InterPro"/>
</dbReference>
<accession>A0A382JX84</accession>
<dbReference type="InterPro" id="IPR017941">
    <property type="entry name" value="Rieske_2Fe-2S"/>
</dbReference>
<protein>
    <recommendedName>
        <fullName evidence="7">Rieske domain-containing protein</fullName>
    </recommendedName>
</protein>
<dbReference type="GO" id="GO:0051537">
    <property type="term" value="F:2 iron, 2 sulfur cluster binding"/>
    <property type="evidence" value="ECO:0007669"/>
    <property type="project" value="UniProtKB-KW"/>
</dbReference>
<comment type="cofactor">
    <cofactor evidence="1">
        <name>Fe cation</name>
        <dbReference type="ChEBI" id="CHEBI:24875"/>
    </cofactor>
</comment>
<feature type="domain" description="Rieske" evidence="7">
    <location>
        <begin position="49"/>
        <end position="156"/>
    </location>
</feature>
<proteinExistence type="predicted"/>
<dbReference type="InterPro" id="IPR001663">
    <property type="entry name" value="Rng_hydr_dOase-A"/>
</dbReference>
<dbReference type="CDD" id="cd03469">
    <property type="entry name" value="Rieske_RO_Alpha_N"/>
    <property type="match status" value="1"/>
</dbReference>
<dbReference type="Gene3D" id="3.90.380.10">
    <property type="entry name" value="Naphthalene 1,2-dioxygenase Alpha Subunit, Chain A, domain 1"/>
    <property type="match status" value="1"/>
</dbReference>
<sequence length="388" mass="43946">MNSPPNELMSTLSEYLSLDPLSCYSLPPEAYTDLALYALELDAIFRKEWLCVGRAEYIPAPGDYYCIDILDESLVVVHGQDGVIRALSNICRHRFMPVVQGSGNTKRFVCPYHAWTYETDGSLYAAPFMKGSSVFDKSLCSLPSYRLETWCGFLFINLDDGAPPLLEKMQTADKCLVNYRLNEQTEIMHYQTEWAGNWKLSAENSMEYYHHVGLHKDTVGGQLPAKNTYLPASPDDGSFTHERCRMDDAYIEGQDHPFNPMGYLDTFSDEDLYTGYMVYIFPAFTMAMRPNTNNWLSFSPAGISNTRVLGGYLVSNEVAREHPKIAEERRELILKVNEEDAKATTELAKVMMSSKAQRGPLSPFEGTLVEFYRYLARSLGLAEKTVDD</sequence>
<dbReference type="PRINTS" id="PR00090">
    <property type="entry name" value="RNGDIOXGNASE"/>
</dbReference>
<evidence type="ECO:0000256" key="1">
    <source>
        <dbReference type="ARBA" id="ARBA00001962"/>
    </source>
</evidence>
<dbReference type="InterPro" id="IPR015879">
    <property type="entry name" value="Ring_hydroxy_dOase_asu_C_dom"/>
</dbReference>
<evidence type="ECO:0000259" key="7">
    <source>
        <dbReference type="PROSITE" id="PS51296"/>
    </source>
</evidence>
<keyword evidence="5" id="KW-0408">Iron</keyword>
<dbReference type="Pfam" id="PF00355">
    <property type="entry name" value="Rieske"/>
    <property type="match status" value="1"/>
</dbReference>
<keyword evidence="3" id="KW-0479">Metal-binding</keyword>
<dbReference type="EMBL" id="UINC01076903">
    <property type="protein sequence ID" value="SVC16508.1"/>
    <property type="molecule type" value="Genomic_DNA"/>
</dbReference>
<organism evidence="8">
    <name type="scientific">marine metagenome</name>
    <dbReference type="NCBI Taxonomy" id="408172"/>
    <lineage>
        <taxon>unclassified sequences</taxon>
        <taxon>metagenomes</taxon>
        <taxon>ecological metagenomes</taxon>
    </lineage>
</organism>
<evidence type="ECO:0000313" key="8">
    <source>
        <dbReference type="EMBL" id="SVC16508.1"/>
    </source>
</evidence>
<dbReference type="Pfam" id="PF00848">
    <property type="entry name" value="Ring_hydroxyl_A"/>
    <property type="match status" value="1"/>
</dbReference>
<gene>
    <name evidence="8" type="ORF">METZ01_LOCUS269362</name>
</gene>
<dbReference type="SUPFAM" id="SSF50022">
    <property type="entry name" value="ISP domain"/>
    <property type="match status" value="1"/>
</dbReference>
<keyword evidence="2" id="KW-0001">2Fe-2S</keyword>
<evidence type="ECO:0000256" key="3">
    <source>
        <dbReference type="ARBA" id="ARBA00022723"/>
    </source>
</evidence>
<keyword evidence="6" id="KW-0411">Iron-sulfur</keyword>
<keyword evidence="4" id="KW-0560">Oxidoreductase</keyword>
<evidence type="ECO:0000256" key="6">
    <source>
        <dbReference type="ARBA" id="ARBA00023014"/>
    </source>
</evidence>
<dbReference type="PANTHER" id="PTHR43756">
    <property type="entry name" value="CHOLINE MONOOXYGENASE, CHLOROPLASTIC"/>
    <property type="match status" value="1"/>
</dbReference>
<evidence type="ECO:0000256" key="5">
    <source>
        <dbReference type="ARBA" id="ARBA00023004"/>
    </source>
</evidence>